<dbReference type="FunFam" id="3.40.50.720:FF:000085">
    <property type="entry name" value="Dihydroflavonol reductase"/>
    <property type="match status" value="1"/>
</dbReference>
<comment type="pathway">
    <text evidence="1">Secondary metabolite biosynthesis; flavonoid biosynthesis.</text>
</comment>
<dbReference type="CDD" id="cd08958">
    <property type="entry name" value="FR_SDR_e"/>
    <property type="match status" value="1"/>
</dbReference>
<evidence type="ECO:0000313" key="8">
    <source>
        <dbReference type="Proteomes" id="UP000663760"/>
    </source>
</evidence>
<dbReference type="InterPro" id="IPR036291">
    <property type="entry name" value="NAD(P)-bd_dom_sf"/>
</dbReference>
<dbReference type="AlphaFoldDB" id="A0A7I8L6M9"/>
<keyword evidence="3" id="KW-0560">Oxidoreductase</keyword>
<evidence type="ECO:0000313" key="7">
    <source>
        <dbReference type="EMBL" id="CAA7405659.1"/>
    </source>
</evidence>
<keyword evidence="2" id="KW-0521">NADP</keyword>
<dbReference type="Pfam" id="PF01370">
    <property type="entry name" value="Epimerase"/>
    <property type="match status" value="1"/>
</dbReference>
<dbReference type="PANTHER" id="PTHR10366:SF288">
    <property type="entry name" value="ANTHOCYANIDIN REDUCTASE"/>
    <property type="match status" value="1"/>
</dbReference>
<comment type="similarity">
    <text evidence="5">Belongs to the NAD(P)-dependent epimerase/dehydratase family. Dihydroflavonol-4-reductase subfamily.</text>
</comment>
<evidence type="ECO:0000256" key="2">
    <source>
        <dbReference type="ARBA" id="ARBA00022857"/>
    </source>
</evidence>
<organism evidence="7 8">
    <name type="scientific">Spirodela intermedia</name>
    <name type="common">Intermediate duckweed</name>
    <dbReference type="NCBI Taxonomy" id="51605"/>
    <lineage>
        <taxon>Eukaryota</taxon>
        <taxon>Viridiplantae</taxon>
        <taxon>Streptophyta</taxon>
        <taxon>Embryophyta</taxon>
        <taxon>Tracheophyta</taxon>
        <taxon>Spermatophyta</taxon>
        <taxon>Magnoliopsida</taxon>
        <taxon>Liliopsida</taxon>
        <taxon>Araceae</taxon>
        <taxon>Lemnoideae</taxon>
        <taxon>Spirodela</taxon>
    </lineage>
</organism>
<dbReference type="InterPro" id="IPR050425">
    <property type="entry name" value="NAD(P)_dehydrat-like"/>
</dbReference>
<dbReference type="GO" id="GO:0016616">
    <property type="term" value="F:oxidoreductase activity, acting on the CH-OH group of donors, NAD or NADP as acceptor"/>
    <property type="evidence" value="ECO:0007669"/>
    <property type="project" value="TreeGrafter"/>
</dbReference>
<dbReference type="PANTHER" id="PTHR10366">
    <property type="entry name" value="NAD DEPENDENT EPIMERASE/DEHYDRATASE"/>
    <property type="match status" value="1"/>
</dbReference>
<dbReference type="InterPro" id="IPR001509">
    <property type="entry name" value="Epimerase_deHydtase"/>
</dbReference>
<protein>
    <recommendedName>
        <fullName evidence="6">NAD-dependent epimerase/dehydratase domain-containing protein</fullName>
    </recommendedName>
</protein>
<keyword evidence="8" id="KW-1185">Reference proteome</keyword>
<proteinExistence type="inferred from homology"/>
<evidence type="ECO:0000256" key="4">
    <source>
        <dbReference type="ARBA" id="ARBA00023241"/>
    </source>
</evidence>
<dbReference type="OrthoDB" id="2735536at2759"/>
<sequence>MAKLACVTGGNGFVGSSLVKLLLQRGYRVRATSRNPEATSKLEYMRALKELGDLEIFAGDLMVPGSFDQAVASCDYVFHVACPVNLEDEDPENNLRLPAVVGTLNLLTSCAKAGTVKRVVLTSSGAAVSVNRLRESGLVMDETAWSDVDYLKAEKPPTWGYLVGKTEAEMAAWKFAEENKLDLVAVNPVLIVGPSLVPDPPPSVRVALSYLSGDERLQGPLKIMQSVSGSVSLVHLEDVCRAQVHLAESENASGRYILSPINTGVAELAEFLATRYELPEPKLVLSSAKLVGEGFQFKYGNLEDAYDDLIKYGYAVGLLAPVGVKYSLKTPVAAVK</sequence>
<keyword evidence="4" id="KW-0284">Flavonoid biosynthesis</keyword>
<name>A0A7I8L6M9_SPIIN</name>
<reference evidence="7" key="1">
    <citation type="submission" date="2020-02" db="EMBL/GenBank/DDBJ databases">
        <authorList>
            <person name="Scholz U."/>
            <person name="Mascher M."/>
            <person name="Fiebig A."/>
        </authorList>
    </citation>
    <scope>NUCLEOTIDE SEQUENCE</scope>
</reference>
<evidence type="ECO:0000259" key="6">
    <source>
        <dbReference type="Pfam" id="PF01370"/>
    </source>
</evidence>
<dbReference type="Proteomes" id="UP000663760">
    <property type="component" value="Chromosome 11"/>
</dbReference>
<dbReference type="EMBL" id="LR746274">
    <property type="protein sequence ID" value="CAA7405659.1"/>
    <property type="molecule type" value="Genomic_DNA"/>
</dbReference>
<accession>A0A7I8L6M9</accession>
<feature type="domain" description="NAD-dependent epimerase/dehydratase" evidence="6">
    <location>
        <begin position="6"/>
        <end position="252"/>
    </location>
</feature>
<evidence type="ECO:0000256" key="3">
    <source>
        <dbReference type="ARBA" id="ARBA00023002"/>
    </source>
</evidence>
<evidence type="ECO:0000256" key="5">
    <source>
        <dbReference type="ARBA" id="ARBA00023445"/>
    </source>
</evidence>
<dbReference type="GO" id="GO:0009813">
    <property type="term" value="P:flavonoid biosynthetic process"/>
    <property type="evidence" value="ECO:0007669"/>
    <property type="project" value="UniProtKB-KW"/>
</dbReference>
<gene>
    <name evidence="7" type="ORF">SI8410_11016337</name>
</gene>
<dbReference type="SUPFAM" id="SSF51735">
    <property type="entry name" value="NAD(P)-binding Rossmann-fold domains"/>
    <property type="match status" value="1"/>
</dbReference>
<dbReference type="Gene3D" id="3.40.50.720">
    <property type="entry name" value="NAD(P)-binding Rossmann-like Domain"/>
    <property type="match status" value="1"/>
</dbReference>
<evidence type="ECO:0000256" key="1">
    <source>
        <dbReference type="ARBA" id="ARBA00004966"/>
    </source>
</evidence>